<keyword evidence="3 6" id="KW-0479">Metal-binding</keyword>
<dbReference type="PIRSF" id="PIRSF000071">
    <property type="entry name" value="Rubredoxin"/>
    <property type="match status" value="1"/>
</dbReference>
<feature type="region of interest" description="Disordered" evidence="7">
    <location>
        <begin position="44"/>
        <end position="67"/>
    </location>
</feature>
<dbReference type="PROSITE" id="PS00202">
    <property type="entry name" value="RUBREDOXIN"/>
    <property type="match status" value="1"/>
</dbReference>
<comment type="cofactor">
    <cofactor evidence="6">
        <name>Fe(3+)</name>
        <dbReference type="ChEBI" id="CHEBI:29034"/>
    </cofactor>
    <text evidence="6">Binds 1 Fe(3+) ion per subunit.</text>
</comment>
<keyword evidence="4 6" id="KW-0249">Electron transport</keyword>
<protein>
    <recommendedName>
        <fullName evidence="6">Rubredoxin</fullName>
    </recommendedName>
</protein>
<feature type="domain" description="Rubredoxin-like" evidence="8">
    <location>
        <begin position="1"/>
        <end position="52"/>
    </location>
</feature>
<evidence type="ECO:0000313" key="9">
    <source>
        <dbReference type="EMBL" id="MBD2190127.1"/>
    </source>
</evidence>
<dbReference type="SUPFAM" id="SSF57802">
    <property type="entry name" value="Rubredoxin-like"/>
    <property type="match status" value="1"/>
</dbReference>
<evidence type="ECO:0000256" key="1">
    <source>
        <dbReference type="ARBA" id="ARBA00005337"/>
    </source>
</evidence>
<gene>
    <name evidence="9" type="ORF">H6F41_18550</name>
</gene>
<dbReference type="InterPro" id="IPR018527">
    <property type="entry name" value="Rubredoxin_Fe_BS"/>
</dbReference>
<proteinExistence type="inferred from homology"/>
<dbReference type="InterPro" id="IPR024922">
    <property type="entry name" value="Rubredoxin"/>
</dbReference>
<keyword evidence="5 6" id="KW-0408">Iron</keyword>
<dbReference type="NCBIfam" id="NF045768">
    <property type="entry name" value="RubredRD"/>
    <property type="match status" value="1"/>
</dbReference>
<dbReference type="PRINTS" id="PR00163">
    <property type="entry name" value="RUBREDOXIN"/>
</dbReference>
<comment type="caution">
    <text evidence="9">The sequence shown here is derived from an EMBL/GenBank/DDBJ whole genome shotgun (WGS) entry which is preliminary data.</text>
</comment>
<reference evidence="9 10" key="1">
    <citation type="journal article" date="2020" name="ISME J.">
        <title>Comparative genomics reveals insights into cyanobacterial evolution and habitat adaptation.</title>
        <authorList>
            <person name="Chen M.Y."/>
            <person name="Teng W.K."/>
            <person name="Zhao L."/>
            <person name="Hu C.X."/>
            <person name="Zhou Y.K."/>
            <person name="Han B.P."/>
            <person name="Song L.R."/>
            <person name="Shu W.S."/>
        </authorList>
    </citation>
    <scope>NUCLEOTIDE SEQUENCE [LARGE SCALE GENOMIC DNA]</scope>
    <source>
        <strain evidence="9 10">FACHB-723</strain>
    </source>
</reference>
<dbReference type="PANTHER" id="PTHR47627">
    <property type="entry name" value="RUBREDOXIN"/>
    <property type="match status" value="1"/>
</dbReference>
<evidence type="ECO:0000256" key="2">
    <source>
        <dbReference type="ARBA" id="ARBA00022448"/>
    </source>
</evidence>
<name>A0ABR8A1K8_9CYAN</name>
<comment type="similarity">
    <text evidence="1 6">Belongs to the rubredoxin family.</text>
</comment>
<dbReference type="PANTHER" id="PTHR47627:SF1">
    <property type="entry name" value="RUBREDOXIN-1-RELATED"/>
    <property type="match status" value="1"/>
</dbReference>
<sequence>MEKYICKTCGYVYDPAIGDPDSGIEPGIPFGALPDDWVCPQCGTPKADFEPEDAPATDVPLMEPVTS</sequence>
<dbReference type="PROSITE" id="PS50903">
    <property type="entry name" value="RUBREDOXIN_LIKE"/>
    <property type="match status" value="1"/>
</dbReference>
<dbReference type="Proteomes" id="UP000642094">
    <property type="component" value="Unassembled WGS sequence"/>
</dbReference>
<dbReference type="InterPro" id="IPR024934">
    <property type="entry name" value="Rubredoxin-like_dom"/>
</dbReference>
<evidence type="ECO:0000256" key="7">
    <source>
        <dbReference type="SAM" id="MobiDB-lite"/>
    </source>
</evidence>
<dbReference type="InterPro" id="IPR050526">
    <property type="entry name" value="Rubredoxin_ET"/>
</dbReference>
<dbReference type="RefSeq" id="WP_190404930.1">
    <property type="nucleotide sequence ID" value="NZ_JACJQB010000083.1"/>
</dbReference>
<evidence type="ECO:0000259" key="8">
    <source>
        <dbReference type="PROSITE" id="PS50903"/>
    </source>
</evidence>
<evidence type="ECO:0000256" key="4">
    <source>
        <dbReference type="ARBA" id="ARBA00022982"/>
    </source>
</evidence>
<dbReference type="InterPro" id="IPR024935">
    <property type="entry name" value="Rubredoxin_dom"/>
</dbReference>
<dbReference type="EMBL" id="JACJQB010000083">
    <property type="protein sequence ID" value="MBD2190127.1"/>
    <property type="molecule type" value="Genomic_DNA"/>
</dbReference>
<keyword evidence="2 6" id="KW-0813">Transport</keyword>
<dbReference type="Gene3D" id="2.20.28.10">
    <property type="match status" value="1"/>
</dbReference>
<organism evidence="9 10">
    <name type="scientific">Pseudanabaena mucicola FACHB-723</name>
    <dbReference type="NCBI Taxonomy" id="2692860"/>
    <lineage>
        <taxon>Bacteria</taxon>
        <taxon>Bacillati</taxon>
        <taxon>Cyanobacteriota</taxon>
        <taxon>Cyanophyceae</taxon>
        <taxon>Pseudanabaenales</taxon>
        <taxon>Pseudanabaenaceae</taxon>
        <taxon>Pseudanabaena</taxon>
    </lineage>
</organism>
<evidence type="ECO:0000313" key="10">
    <source>
        <dbReference type="Proteomes" id="UP000642094"/>
    </source>
</evidence>
<dbReference type="CDD" id="cd00730">
    <property type="entry name" value="rubredoxin"/>
    <property type="match status" value="1"/>
</dbReference>
<keyword evidence="10" id="KW-1185">Reference proteome</keyword>
<dbReference type="Pfam" id="PF00301">
    <property type="entry name" value="Rubredoxin"/>
    <property type="match status" value="1"/>
</dbReference>
<evidence type="ECO:0000256" key="6">
    <source>
        <dbReference type="PIRNR" id="PIRNR000071"/>
    </source>
</evidence>
<evidence type="ECO:0000256" key="3">
    <source>
        <dbReference type="ARBA" id="ARBA00022723"/>
    </source>
</evidence>
<evidence type="ECO:0000256" key="5">
    <source>
        <dbReference type="ARBA" id="ARBA00023004"/>
    </source>
</evidence>
<accession>A0ABR8A1K8</accession>